<dbReference type="Proteomes" id="UP000693970">
    <property type="component" value="Unassembled WGS sequence"/>
</dbReference>
<feature type="compositionally biased region" description="Acidic residues" evidence="1">
    <location>
        <begin position="1054"/>
        <end position="1066"/>
    </location>
</feature>
<keyword evidence="3" id="KW-1185">Reference proteome</keyword>
<reference evidence="2" key="2">
    <citation type="submission" date="2021-04" db="EMBL/GenBank/DDBJ databases">
        <authorList>
            <person name="Podell S."/>
        </authorList>
    </citation>
    <scope>NUCLEOTIDE SEQUENCE</scope>
    <source>
        <strain evidence="2">Hildebrandi</strain>
    </source>
</reference>
<organism evidence="2 3">
    <name type="scientific">Nitzschia inconspicua</name>
    <dbReference type="NCBI Taxonomy" id="303405"/>
    <lineage>
        <taxon>Eukaryota</taxon>
        <taxon>Sar</taxon>
        <taxon>Stramenopiles</taxon>
        <taxon>Ochrophyta</taxon>
        <taxon>Bacillariophyta</taxon>
        <taxon>Bacillariophyceae</taxon>
        <taxon>Bacillariophycidae</taxon>
        <taxon>Bacillariales</taxon>
        <taxon>Bacillariaceae</taxon>
        <taxon>Nitzschia</taxon>
    </lineage>
</organism>
<feature type="region of interest" description="Disordered" evidence="1">
    <location>
        <begin position="1032"/>
        <end position="1066"/>
    </location>
</feature>
<evidence type="ECO:0000313" key="3">
    <source>
        <dbReference type="Proteomes" id="UP000693970"/>
    </source>
</evidence>
<name>A0A9K3KS04_9STRA</name>
<feature type="region of interest" description="Disordered" evidence="1">
    <location>
        <begin position="970"/>
        <end position="1016"/>
    </location>
</feature>
<evidence type="ECO:0000313" key="2">
    <source>
        <dbReference type="EMBL" id="KAG7348949.1"/>
    </source>
</evidence>
<gene>
    <name evidence="2" type="ORF">IV203_011546</name>
</gene>
<evidence type="ECO:0008006" key="4">
    <source>
        <dbReference type="Google" id="ProtNLM"/>
    </source>
</evidence>
<feature type="compositionally biased region" description="Low complexity" evidence="1">
    <location>
        <begin position="994"/>
        <end position="1004"/>
    </location>
</feature>
<sequence length="1066" mass="120462">MPPDPFTGIPVDIQAFRDGWTEITDHGHPYEVVLARDFSDDYLAERICGTFRNMGDKVTSSLVSLGKEVSRASILELLLGDVAIVRLEQFTTEMLVKRNFPPLVPYEYREFLYTRWYRSRFNLSNDKSFSHFMPPLSKSLDIIIMDPHRFATIQSCTRGFSQAGRTGSEDSDVWMEAGAMLRKLNELEVAIFSRSASNLLNHGNGSIVVDDELIASRASDVEQKVVSNRKAGKEGPVADCIACALSSVLLGMRLRVKNDPENVEQLLHTLPLSTASGNDLEVAFDRGYGKLSSVEAIASRNLHVVTVAGTLGSRHPFNTPDEWISTLNKWKTKRGVDQQKILSWTLLCENWNLRGDPMLGEEVRIAERTKVGEKPIYAIALREVFDRKNPVKYLKFFASKNHRPYTFVAVERNEHLDQNVLFSPKTPSPERSSVEQALLQSAQPLTVGQRCADWFLMKSMLLSGTMAGKIGTYEAEPSGAALSSIMEECIVSWFGRHKSTAMMASGTRNENPTLDRLRSSVKCMKGIFEVGRKNCGTRNENPTLDRLRSSVKCMKGIFEVGLLRWNRNHAIGVSPDAICRLVVEDAPDPVLCCLEIKTRVSESTIAKAELARKKHGSFVNCYYGDAVFNDCVPAANRSQVLHQALVTGFQHGVFVVCKLEEGQGSIVQIVAIRISTEKRDEYAKNLCKVVNPLLGFLHNEDVIARGILMDSDFPDWVTDPQRTILKTRAKLYYGHLKLITTEEGDLRPTKPVSIYKHSTQYRYNKHKPGLDKNTEISDRVAFTQRVLLKQNFVADVALECLRCLAAQKAIPLFPADVPQEEREKRQFKSEFSEYKRKHGWPIRKFALKKFASDPFLNKLRLCTFVDHRPQRIRDVQPVIRENGTSQKVVRRKCVLCFVPGKMIPGTSTIKSKEIANNSTYMCPTCMVVLCKKTVGNSGAKSCHTLWHERHNLEAEGSKCRKRLRVAREMNDDEAQKRKLHATNASIKRHSPAKTSQQTQRSQTQVAINDPQDPQDSFDAVENVVEHVLENLMEMEHGEEHGDEEKEEDKHDFLDMEEYSDGSDEKE</sequence>
<proteinExistence type="predicted"/>
<dbReference type="EMBL" id="JAGRRH010000019">
    <property type="protein sequence ID" value="KAG7348949.1"/>
    <property type="molecule type" value="Genomic_DNA"/>
</dbReference>
<feature type="compositionally biased region" description="Basic and acidic residues" evidence="1">
    <location>
        <begin position="1032"/>
        <end position="1053"/>
    </location>
</feature>
<reference evidence="2" key="1">
    <citation type="journal article" date="2021" name="Sci. Rep.">
        <title>Diploid genomic architecture of Nitzschia inconspicua, an elite biomass production diatom.</title>
        <authorList>
            <person name="Oliver A."/>
            <person name="Podell S."/>
            <person name="Pinowska A."/>
            <person name="Traller J.C."/>
            <person name="Smith S.R."/>
            <person name="McClure R."/>
            <person name="Beliaev A."/>
            <person name="Bohutskyi P."/>
            <person name="Hill E.A."/>
            <person name="Rabines A."/>
            <person name="Zheng H."/>
            <person name="Allen L.Z."/>
            <person name="Kuo A."/>
            <person name="Grigoriev I.V."/>
            <person name="Allen A.E."/>
            <person name="Hazlebeck D."/>
            <person name="Allen E.E."/>
        </authorList>
    </citation>
    <scope>NUCLEOTIDE SEQUENCE</scope>
    <source>
        <strain evidence="2">Hildebrandi</strain>
    </source>
</reference>
<protein>
    <recommendedName>
        <fullName evidence="4">YqaJ viral recombinase domain-containing protein</fullName>
    </recommendedName>
</protein>
<dbReference type="AlphaFoldDB" id="A0A9K3KS04"/>
<accession>A0A9K3KS04</accession>
<dbReference type="OrthoDB" id="53708at2759"/>
<comment type="caution">
    <text evidence="2">The sequence shown here is derived from an EMBL/GenBank/DDBJ whole genome shotgun (WGS) entry which is preliminary data.</text>
</comment>
<evidence type="ECO:0000256" key="1">
    <source>
        <dbReference type="SAM" id="MobiDB-lite"/>
    </source>
</evidence>